<feature type="non-terminal residue" evidence="2">
    <location>
        <position position="1"/>
    </location>
</feature>
<accession>A0ABN9TTJ8</accession>
<feature type="region of interest" description="Disordered" evidence="1">
    <location>
        <begin position="121"/>
        <end position="168"/>
    </location>
</feature>
<dbReference type="EMBL" id="CAUYUJ010015035">
    <property type="protein sequence ID" value="CAK0849117.1"/>
    <property type="molecule type" value="Genomic_DNA"/>
</dbReference>
<evidence type="ECO:0000256" key="1">
    <source>
        <dbReference type="SAM" id="MobiDB-lite"/>
    </source>
</evidence>
<gene>
    <name evidence="2" type="ORF">PCOR1329_LOCUS41884</name>
</gene>
<name>A0ABN9TTJ8_9DINO</name>
<protein>
    <submittedName>
        <fullName evidence="2">Uncharacterized protein</fullName>
    </submittedName>
</protein>
<dbReference type="Proteomes" id="UP001189429">
    <property type="component" value="Unassembled WGS sequence"/>
</dbReference>
<reference evidence="2" key="1">
    <citation type="submission" date="2023-10" db="EMBL/GenBank/DDBJ databases">
        <authorList>
            <person name="Chen Y."/>
            <person name="Shah S."/>
            <person name="Dougan E. K."/>
            <person name="Thang M."/>
            <person name="Chan C."/>
        </authorList>
    </citation>
    <scope>NUCLEOTIDE SEQUENCE [LARGE SCALE GENOMIC DNA]</scope>
</reference>
<feature type="region of interest" description="Disordered" evidence="1">
    <location>
        <begin position="50"/>
        <end position="75"/>
    </location>
</feature>
<proteinExistence type="predicted"/>
<evidence type="ECO:0000313" key="2">
    <source>
        <dbReference type="EMBL" id="CAK0849117.1"/>
    </source>
</evidence>
<comment type="caution">
    <text evidence="2">The sequence shown here is derived from an EMBL/GenBank/DDBJ whole genome shotgun (WGS) entry which is preliminary data.</text>
</comment>
<feature type="compositionally biased region" description="Low complexity" evidence="1">
    <location>
        <begin position="159"/>
        <end position="168"/>
    </location>
</feature>
<sequence>GKRGLEAELPGTTCAQRTGGIRFVVDAGDVLPSGPRSGAAFERAAPGNLLAPAPSTAREPAQATMASSMPSGSRGCSAAAASAVWQWPEWAIECKATFLHVVTEVEARWRRERLPRSRSAPVVLRGGGLGPAQAQAQRSRTQRRRQQRVAGKKRRRGEAVAAAAGRPP</sequence>
<evidence type="ECO:0000313" key="3">
    <source>
        <dbReference type="Proteomes" id="UP001189429"/>
    </source>
</evidence>
<keyword evidence="3" id="KW-1185">Reference proteome</keyword>
<organism evidence="2 3">
    <name type="scientific">Prorocentrum cordatum</name>
    <dbReference type="NCBI Taxonomy" id="2364126"/>
    <lineage>
        <taxon>Eukaryota</taxon>
        <taxon>Sar</taxon>
        <taxon>Alveolata</taxon>
        <taxon>Dinophyceae</taxon>
        <taxon>Prorocentrales</taxon>
        <taxon>Prorocentraceae</taxon>
        <taxon>Prorocentrum</taxon>
    </lineage>
</organism>
<feature type="compositionally biased region" description="Basic residues" evidence="1">
    <location>
        <begin position="140"/>
        <end position="156"/>
    </location>
</feature>